<dbReference type="NCBIfam" id="TIGR00217">
    <property type="entry name" value="malQ"/>
    <property type="match status" value="1"/>
</dbReference>
<dbReference type="InterPro" id="IPR003385">
    <property type="entry name" value="Glyco_hydro_77"/>
</dbReference>
<keyword evidence="7 10" id="KW-0119">Carbohydrate metabolism</keyword>
<evidence type="ECO:0000256" key="11">
    <source>
        <dbReference type="SAM" id="MobiDB-lite"/>
    </source>
</evidence>
<dbReference type="EC" id="2.4.1.25" evidence="3 10"/>
<evidence type="ECO:0000256" key="5">
    <source>
        <dbReference type="ARBA" id="ARBA00022676"/>
    </source>
</evidence>
<evidence type="ECO:0000256" key="8">
    <source>
        <dbReference type="ARBA" id="ARBA00031423"/>
    </source>
</evidence>
<evidence type="ECO:0000313" key="13">
    <source>
        <dbReference type="Proteomes" id="UP000094172"/>
    </source>
</evidence>
<evidence type="ECO:0000256" key="3">
    <source>
        <dbReference type="ARBA" id="ARBA00012560"/>
    </source>
</evidence>
<feature type="region of interest" description="Disordered" evidence="11">
    <location>
        <begin position="279"/>
        <end position="300"/>
    </location>
</feature>
<comment type="similarity">
    <text evidence="2 10">Belongs to the disproportionating enzyme family.</text>
</comment>
<dbReference type="PANTHER" id="PTHR32438">
    <property type="entry name" value="4-ALPHA-GLUCANOTRANSFERASE DPE1, CHLOROPLASTIC/AMYLOPLASTIC"/>
    <property type="match status" value="1"/>
</dbReference>
<name>A0A1E3VV44_9HYPH</name>
<keyword evidence="13" id="KW-1185">Reference proteome</keyword>
<evidence type="ECO:0000256" key="7">
    <source>
        <dbReference type="ARBA" id="ARBA00023277"/>
    </source>
</evidence>
<protein>
    <recommendedName>
        <fullName evidence="4 10">4-alpha-glucanotransferase</fullName>
        <ecNumber evidence="3 10">2.4.1.25</ecNumber>
    </recommendedName>
    <alternativeName>
        <fullName evidence="8 10">Amylomaltase</fullName>
    </alternativeName>
    <alternativeName>
        <fullName evidence="9 10">Disproportionating enzyme</fullName>
    </alternativeName>
</protein>
<dbReference type="GO" id="GO:0004134">
    <property type="term" value="F:4-alpha-glucanotransferase activity"/>
    <property type="evidence" value="ECO:0007669"/>
    <property type="project" value="UniProtKB-EC"/>
</dbReference>
<comment type="catalytic activity">
    <reaction evidence="1 10">
        <text>Transfers a segment of a (1-&gt;4)-alpha-D-glucan to a new position in an acceptor, which may be glucose or a (1-&gt;4)-alpha-D-glucan.</text>
        <dbReference type="EC" id="2.4.1.25"/>
    </reaction>
</comment>
<gene>
    <name evidence="12" type="ORF">AUC70_12760</name>
</gene>
<evidence type="ECO:0000256" key="4">
    <source>
        <dbReference type="ARBA" id="ARBA00020295"/>
    </source>
</evidence>
<proteinExistence type="inferred from homology"/>
<dbReference type="AlphaFoldDB" id="A0A1E3VV44"/>
<keyword evidence="6 10" id="KW-0808">Transferase</keyword>
<dbReference type="GO" id="GO:0005975">
    <property type="term" value="P:carbohydrate metabolic process"/>
    <property type="evidence" value="ECO:0007669"/>
    <property type="project" value="InterPro"/>
</dbReference>
<dbReference type="STRING" id="1774970.AUC70_12760"/>
<reference evidence="12 13" key="1">
    <citation type="journal article" date="2016" name="Environ. Microbiol.">
        <title>New Methyloceanibacter diversity from North Sea sediments includes methanotroph containing solely the soluble methane monooxygenase.</title>
        <authorList>
            <person name="Vekeman B."/>
            <person name="Kerckhof F.M."/>
            <person name="Cremers G."/>
            <person name="de Vos P."/>
            <person name="Vandamme P."/>
            <person name="Boon N."/>
            <person name="Op den Camp H.J."/>
            <person name="Heylen K."/>
        </authorList>
    </citation>
    <scope>NUCLEOTIDE SEQUENCE [LARGE SCALE GENOMIC DNA]</scope>
    <source>
        <strain evidence="12 13">R-67176</strain>
    </source>
</reference>
<dbReference type="SUPFAM" id="SSF51445">
    <property type="entry name" value="(Trans)glycosidases"/>
    <property type="match status" value="1"/>
</dbReference>
<sequence>MRIGLYLDLAVGISPDGSACWQGGPAIARAARIGCPPDPFSTQGQDWGLVPFSPVGLAVERLEPFKAVLRANMRHAGALRIDHAMGLQRLYWIPDGNTAVDGAYVAYPFRELLEGVAAESWISQTIVIGEDLGTVPPGFTDTMVRAGLLSYQVFYFSNEDGVWRAPHAYRREAMVCASTHDLPTLRGWWICNDVNWRVKSARATETEAVIQRQDRKRDRKRLLDALMGAQALKPDPSYIEASEMPDDVIVAVHRFLAATPCRLLAVQLDDALGTVEQANLPGPSTSTPIGGARSPFPSRI</sequence>
<evidence type="ECO:0000313" key="12">
    <source>
        <dbReference type="EMBL" id="ODR97141.1"/>
    </source>
</evidence>
<dbReference type="InterPro" id="IPR017853">
    <property type="entry name" value="GH"/>
</dbReference>
<evidence type="ECO:0000256" key="1">
    <source>
        <dbReference type="ARBA" id="ARBA00000439"/>
    </source>
</evidence>
<evidence type="ECO:0000256" key="9">
    <source>
        <dbReference type="ARBA" id="ARBA00031501"/>
    </source>
</evidence>
<dbReference type="Gene3D" id="3.20.20.80">
    <property type="entry name" value="Glycosidases"/>
    <property type="match status" value="1"/>
</dbReference>
<accession>A0A1E3VV44</accession>
<dbReference type="Pfam" id="PF02446">
    <property type="entry name" value="Glyco_hydro_77"/>
    <property type="match status" value="1"/>
</dbReference>
<dbReference type="EMBL" id="LPWE01000002">
    <property type="protein sequence ID" value="ODR97141.1"/>
    <property type="molecule type" value="Genomic_DNA"/>
</dbReference>
<comment type="caution">
    <text evidence="12">The sequence shown here is derived from an EMBL/GenBank/DDBJ whole genome shotgun (WGS) entry which is preliminary data.</text>
</comment>
<keyword evidence="5 10" id="KW-0328">Glycosyltransferase</keyword>
<organism evidence="12 13">
    <name type="scientific">Methyloceanibacter stevinii</name>
    <dbReference type="NCBI Taxonomy" id="1774970"/>
    <lineage>
        <taxon>Bacteria</taxon>
        <taxon>Pseudomonadati</taxon>
        <taxon>Pseudomonadota</taxon>
        <taxon>Alphaproteobacteria</taxon>
        <taxon>Hyphomicrobiales</taxon>
        <taxon>Hyphomicrobiaceae</taxon>
        <taxon>Methyloceanibacter</taxon>
    </lineage>
</organism>
<dbReference type="PANTHER" id="PTHR32438:SF5">
    <property type="entry name" value="4-ALPHA-GLUCANOTRANSFERASE DPE1, CHLOROPLASTIC_AMYLOPLASTIC"/>
    <property type="match status" value="1"/>
</dbReference>
<dbReference type="Proteomes" id="UP000094172">
    <property type="component" value="Unassembled WGS sequence"/>
</dbReference>
<evidence type="ECO:0000256" key="10">
    <source>
        <dbReference type="RuleBase" id="RU361207"/>
    </source>
</evidence>
<evidence type="ECO:0000256" key="2">
    <source>
        <dbReference type="ARBA" id="ARBA00005684"/>
    </source>
</evidence>
<evidence type="ECO:0000256" key="6">
    <source>
        <dbReference type="ARBA" id="ARBA00022679"/>
    </source>
</evidence>